<dbReference type="PROSITE" id="PS51078">
    <property type="entry name" value="ICLR_ED"/>
    <property type="match status" value="1"/>
</dbReference>
<dbReference type="EMBL" id="JBHSXH010000004">
    <property type="protein sequence ID" value="MFC6823681.1"/>
    <property type="molecule type" value="Genomic_DNA"/>
</dbReference>
<accession>A0ABD5TSW0</accession>
<evidence type="ECO:0000256" key="1">
    <source>
        <dbReference type="SAM" id="MobiDB-lite"/>
    </source>
</evidence>
<dbReference type="Gene3D" id="3.30.450.40">
    <property type="match status" value="1"/>
</dbReference>
<name>A0ABD5TSW0_9EURY</name>
<dbReference type="InterPro" id="IPR050707">
    <property type="entry name" value="HTH_MetabolicPath_Reg"/>
</dbReference>
<dbReference type="PANTHER" id="PTHR30136:SF35">
    <property type="entry name" value="HTH-TYPE TRANSCRIPTIONAL REGULATOR RV1719"/>
    <property type="match status" value="1"/>
</dbReference>
<evidence type="ECO:0000313" key="4">
    <source>
        <dbReference type="Proteomes" id="UP001596408"/>
    </source>
</evidence>
<feature type="domain" description="IclR-ED" evidence="2">
    <location>
        <begin position="1"/>
        <end position="111"/>
    </location>
</feature>
<dbReference type="Proteomes" id="UP001596408">
    <property type="component" value="Unassembled WGS sequence"/>
</dbReference>
<comment type="caution">
    <text evidence="3">The sequence shown here is derived from an EMBL/GenBank/DDBJ whole genome shotgun (WGS) entry which is preliminary data.</text>
</comment>
<dbReference type="PANTHER" id="PTHR30136">
    <property type="entry name" value="HELIX-TURN-HELIX TRANSCRIPTIONAL REGULATOR, ICLR FAMILY"/>
    <property type="match status" value="1"/>
</dbReference>
<gene>
    <name evidence="3" type="ORF">ACFQEV_01490</name>
</gene>
<dbReference type="AlphaFoldDB" id="A0ABD5TSW0"/>
<keyword evidence="4" id="KW-1185">Reference proteome</keyword>
<organism evidence="3 4">
    <name type="scientific">Halopelagius fulvigenes</name>
    <dbReference type="NCBI Taxonomy" id="1198324"/>
    <lineage>
        <taxon>Archaea</taxon>
        <taxon>Methanobacteriati</taxon>
        <taxon>Methanobacteriota</taxon>
        <taxon>Stenosarchaea group</taxon>
        <taxon>Halobacteria</taxon>
        <taxon>Halobacteriales</taxon>
        <taxon>Haloferacaceae</taxon>
    </lineage>
</organism>
<sequence length="111" mass="12486">MGFIADGWAPAYREGERMPLHLNAPGKSLLASLPDDRLTEILGESDLTARTEATLTDRDELEAELRRIRDNGFSFCRGEQFEGHRRSRRGVFRTRAATEWPQSASADRPPG</sequence>
<reference evidence="3 4" key="1">
    <citation type="journal article" date="2019" name="Int. J. Syst. Evol. Microbiol.">
        <title>The Global Catalogue of Microorganisms (GCM) 10K type strain sequencing project: providing services to taxonomists for standard genome sequencing and annotation.</title>
        <authorList>
            <consortium name="The Broad Institute Genomics Platform"/>
            <consortium name="The Broad Institute Genome Sequencing Center for Infectious Disease"/>
            <person name="Wu L."/>
            <person name="Ma J."/>
        </authorList>
    </citation>
    <scope>NUCLEOTIDE SEQUENCE [LARGE SCALE GENOMIC DNA]</scope>
    <source>
        <strain evidence="3 4">YIM 94188</strain>
    </source>
</reference>
<dbReference type="InterPro" id="IPR014757">
    <property type="entry name" value="Tscrpt_reg_IclR_C"/>
</dbReference>
<dbReference type="InterPro" id="IPR029016">
    <property type="entry name" value="GAF-like_dom_sf"/>
</dbReference>
<feature type="region of interest" description="Disordered" evidence="1">
    <location>
        <begin position="92"/>
        <end position="111"/>
    </location>
</feature>
<evidence type="ECO:0000259" key="2">
    <source>
        <dbReference type="PROSITE" id="PS51078"/>
    </source>
</evidence>
<dbReference type="Pfam" id="PF01614">
    <property type="entry name" value="IclR_C"/>
    <property type="match status" value="1"/>
</dbReference>
<evidence type="ECO:0000313" key="3">
    <source>
        <dbReference type="EMBL" id="MFC6823681.1"/>
    </source>
</evidence>
<dbReference type="RefSeq" id="WP_379692130.1">
    <property type="nucleotide sequence ID" value="NZ_JBHSXH010000004.1"/>
</dbReference>
<proteinExistence type="predicted"/>
<dbReference type="SUPFAM" id="SSF55781">
    <property type="entry name" value="GAF domain-like"/>
    <property type="match status" value="1"/>
</dbReference>
<protein>
    <submittedName>
        <fullName evidence="3">IclR family transcriptional regulator C-terminal domain-containing protein</fullName>
    </submittedName>
</protein>